<protein>
    <submittedName>
        <fullName evidence="2">DUF6929 family protein</fullName>
    </submittedName>
</protein>
<proteinExistence type="predicted"/>
<evidence type="ECO:0000313" key="3">
    <source>
        <dbReference type="Proteomes" id="UP001606300"/>
    </source>
</evidence>
<sequence length="344" mass="36543">MLDVQVVRTLSVESDVALSHLSAASGLVRLGQRLFVVADDEHTLAVFDLPGERPGTWHRLFSGELPDEPKVRKAAKPDLEALAHLPPWPRCPQGALLALGSGSRPQRQRAALLAFDAAGEIQGAVRDVDLSPLYAPLHERHAQLNIEGAFVVADCFCLLQRGNQASPVNGLISYDWRAIQGWLDGAGQAPEPLSTTRHDLGDIDGVPLCFTDGAALPDGCWVFCAAAEASDDNYADGPCRGSAVGAVAADGRLLGVWPLSLRCKAEGIAATVENGVLRLLLVTDPDDRDEPALLLSASLADPRLRPGPPGAADTGPRMRRTPHPVCSPCNPNTLLLRPRLPPPA</sequence>
<gene>
    <name evidence="2" type="ORF">ACG02S_09215</name>
</gene>
<accession>A0ABW7EKV5</accession>
<dbReference type="EMBL" id="JBIGHY010000002">
    <property type="protein sequence ID" value="MFG6414074.1"/>
    <property type="molecule type" value="Genomic_DNA"/>
</dbReference>
<keyword evidence="3" id="KW-1185">Reference proteome</keyword>
<dbReference type="InterPro" id="IPR053851">
    <property type="entry name" value="DUF6929"/>
</dbReference>
<evidence type="ECO:0000256" key="1">
    <source>
        <dbReference type="SAM" id="MobiDB-lite"/>
    </source>
</evidence>
<name>A0ABW7EKV5_9BURK</name>
<dbReference type="RefSeq" id="WP_394470139.1">
    <property type="nucleotide sequence ID" value="NZ_JBIGHY010000002.1"/>
</dbReference>
<evidence type="ECO:0000313" key="2">
    <source>
        <dbReference type="EMBL" id="MFG6414074.1"/>
    </source>
</evidence>
<feature type="region of interest" description="Disordered" evidence="1">
    <location>
        <begin position="300"/>
        <end position="330"/>
    </location>
</feature>
<comment type="caution">
    <text evidence="2">The sequence shown here is derived from an EMBL/GenBank/DDBJ whole genome shotgun (WGS) entry which is preliminary data.</text>
</comment>
<dbReference type="Proteomes" id="UP001606300">
    <property type="component" value="Unassembled WGS sequence"/>
</dbReference>
<organism evidence="2 3">
    <name type="scientific">Pelomonas dachongensis</name>
    <dbReference type="NCBI Taxonomy" id="3299029"/>
    <lineage>
        <taxon>Bacteria</taxon>
        <taxon>Pseudomonadati</taxon>
        <taxon>Pseudomonadota</taxon>
        <taxon>Betaproteobacteria</taxon>
        <taxon>Burkholderiales</taxon>
        <taxon>Sphaerotilaceae</taxon>
        <taxon>Roseateles</taxon>
    </lineage>
</organism>
<reference evidence="2 3" key="1">
    <citation type="submission" date="2024-09" db="EMBL/GenBank/DDBJ databases">
        <title>Novel species of the genus Pelomonas and Roseateles isolated from streams.</title>
        <authorList>
            <person name="Lu H."/>
        </authorList>
    </citation>
    <scope>NUCLEOTIDE SEQUENCE [LARGE SCALE GENOMIC DNA]</scope>
    <source>
        <strain evidence="2 3">DC23W</strain>
    </source>
</reference>
<dbReference type="Pfam" id="PF22000">
    <property type="entry name" value="DUF6929"/>
    <property type="match status" value="1"/>
</dbReference>